<feature type="compositionally biased region" description="Acidic residues" evidence="1">
    <location>
        <begin position="78"/>
        <end position="93"/>
    </location>
</feature>
<feature type="region of interest" description="Disordered" evidence="1">
    <location>
        <begin position="1"/>
        <end position="22"/>
    </location>
</feature>
<dbReference type="KEGG" id="pgri:PgNI_12363"/>
<feature type="region of interest" description="Disordered" evidence="1">
    <location>
        <begin position="60"/>
        <end position="93"/>
    </location>
</feature>
<evidence type="ECO:0000256" key="1">
    <source>
        <dbReference type="SAM" id="MobiDB-lite"/>
    </source>
</evidence>
<dbReference type="AlphaFoldDB" id="A0A6P8AN08"/>
<keyword evidence="2" id="KW-1185">Reference proteome</keyword>
<sequence length="178" mass="20138">MARPTNPETHDKQRKELVRKRGGSLMRKAEQLGKLGETFVLAVVFDPLYGYEHCPHPQGLRRAEHQKSVEASDGSYLQEDDGDSSVEENGNQEDNELLAYSNGTSEIDAPREVDDDFETLFRQIHFCNEPKIADFQPVRTQASTVKRRIVGIRLKDGRFIPKGSLDMGNNTLSVHRVD</sequence>
<organism evidence="2 3">
    <name type="scientific">Pyricularia grisea</name>
    <name type="common">Crabgrass-specific blast fungus</name>
    <name type="synonym">Magnaporthe grisea</name>
    <dbReference type="NCBI Taxonomy" id="148305"/>
    <lineage>
        <taxon>Eukaryota</taxon>
        <taxon>Fungi</taxon>
        <taxon>Dikarya</taxon>
        <taxon>Ascomycota</taxon>
        <taxon>Pezizomycotina</taxon>
        <taxon>Sordariomycetes</taxon>
        <taxon>Sordariomycetidae</taxon>
        <taxon>Magnaporthales</taxon>
        <taxon>Pyriculariaceae</taxon>
        <taxon>Pyricularia</taxon>
    </lineage>
</organism>
<protein>
    <recommendedName>
        <fullName evidence="4">MADS-box domain-containing protein</fullName>
    </recommendedName>
</protein>
<gene>
    <name evidence="3" type="ORF">PgNI_12363</name>
</gene>
<evidence type="ECO:0008006" key="4">
    <source>
        <dbReference type="Google" id="ProtNLM"/>
    </source>
</evidence>
<dbReference type="Proteomes" id="UP000515153">
    <property type="component" value="Unplaced"/>
</dbReference>
<reference evidence="3" key="3">
    <citation type="submission" date="2025-08" db="UniProtKB">
        <authorList>
            <consortium name="RefSeq"/>
        </authorList>
    </citation>
    <scope>IDENTIFICATION</scope>
    <source>
        <strain evidence="3">NI907</strain>
    </source>
</reference>
<feature type="compositionally biased region" description="Basic and acidic residues" evidence="1">
    <location>
        <begin position="61"/>
        <end position="70"/>
    </location>
</feature>
<name>A0A6P8AN08_PYRGI</name>
<evidence type="ECO:0000313" key="2">
    <source>
        <dbReference type="Proteomes" id="UP000515153"/>
    </source>
</evidence>
<evidence type="ECO:0000313" key="3">
    <source>
        <dbReference type="RefSeq" id="XP_030976276.1"/>
    </source>
</evidence>
<proteinExistence type="predicted"/>
<accession>A0A6P8AN08</accession>
<reference evidence="3" key="1">
    <citation type="journal article" date="2019" name="Mol. Biol. Evol.">
        <title>Blast fungal genomes show frequent chromosomal changes, gene gains and losses, and effector gene turnover.</title>
        <authorList>
            <person name="Gomez Luciano L.B."/>
            <person name="Jason Tsai I."/>
            <person name="Chuma I."/>
            <person name="Tosa Y."/>
            <person name="Chen Y.H."/>
            <person name="Li J.Y."/>
            <person name="Li M.Y."/>
            <person name="Jade Lu M.Y."/>
            <person name="Nakayashiki H."/>
            <person name="Li W.H."/>
        </authorList>
    </citation>
    <scope>NUCLEOTIDE SEQUENCE</scope>
    <source>
        <strain evidence="3">NI907</strain>
    </source>
</reference>
<reference evidence="3" key="2">
    <citation type="submission" date="2019-10" db="EMBL/GenBank/DDBJ databases">
        <authorList>
            <consortium name="NCBI Genome Project"/>
        </authorList>
    </citation>
    <scope>NUCLEOTIDE SEQUENCE</scope>
    <source>
        <strain evidence="3">NI907</strain>
    </source>
</reference>
<dbReference type="GeneID" id="41967218"/>
<dbReference type="RefSeq" id="XP_030976276.1">
    <property type="nucleotide sequence ID" value="XM_031132313.1"/>
</dbReference>